<proteinExistence type="inferred from homology"/>
<evidence type="ECO:0000256" key="1">
    <source>
        <dbReference type="ARBA" id="ARBA00008068"/>
    </source>
</evidence>
<evidence type="ECO:0000313" key="6">
    <source>
        <dbReference type="Proteomes" id="UP000298416"/>
    </source>
</evidence>
<dbReference type="AlphaFoldDB" id="A0A8X8YNS7"/>
<evidence type="ECO:0000313" key="5">
    <source>
        <dbReference type="EMBL" id="KAG6436283.1"/>
    </source>
</evidence>
<evidence type="ECO:0000259" key="4">
    <source>
        <dbReference type="Pfam" id="PF23572"/>
    </source>
</evidence>
<keyword evidence="2" id="KW-0436">Ligase</keyword>
<dbReference type="InterPro" id="IPR055378">
    <property type="entry name" value="GH3_C"/>
</dbReference>
<accession>A0A8X8YNS7</accession>
<organism evidence="5">
    <name type="scientific">Salvia splendens</name>
    <name type="common">Scarlet sage</name>
    <dbReference type="NCBI Taxonomy" id="180675"/>
    <lineage>
        <taxon>Eukaryota</taxon>
        <taxon>Viridiplantae</taxon>
        <taxon>Streptophyta</taxon>
        <taxon>Embryophyta</taxon>
        <taxon>Tracheophyta</taxon>
        <taxon>Spermatophyta</taxon>
        <taxon>Magnoliopsida</taxon>
        <taxon>eudicotyledons</taxon>
        <taxon>Gunneridae</taxon>
        <taxon>Pentapetalae</taxon>
        <taxon>asterids</taxon>
        <taxon>lamiids</taxon>
        <taxon>Lamiales</taxon>
        <taxon>Lamiaceae</taxon>
        <taxon>Nepetoideae</taxon>
        <taxon>Mentheae</taxon>
        <taxon>Salviinae</taxon>
        <taxon>Salvia</taxon>
        <taxon>Salvia subgen. Calosphace</taxon>
        <taxon>core Calosphace</taxon>
    </lineage>
</organism>
<dbReference type="InterPro" id="IPR004993">
    <property type="entry name" value="GH3"/>
</dbReference>
<dbReference type="PANTHER" id="PTHR31901">
    <property type="entry name" value="GH3 DOMAIN-CONTAINING PROTEIN"/>
    <property type="match status" value="1"/>
</dbReference>
<feature type="domain" description="GH3 middle" evidence="3">
    <location>
        <begin position="1"/>
        <end position="67"/>
    </location>
</feature>
<gene>
    <name evidence="5" type="ORF">SASPL_101169</name>
</gene>
<protein>
    <recommendedName>
        <fullName evidence="7">Auxin responsive GH3 protein family</fullName>
    </recommendedName>
</protein>
<dbReference type="EMBL" id="PNBA02000001">
    <property type="protein sequence ID" value="KAG6436283.1"/>
    <property type="molecule type" value="Genomic_DNA"/>
</dbReference>
<dbReference type="Pfam" id="PF23571">
    <property type="entry name" value="GH3_M"/>
    <property type="match status" value="1"/>
</dbReference>
<sequence>MPHTAYLEFLPLDPDCSGSELVDLVNVEIGKEYELVVTNYNGLYRYRVGDKFCVTGFHNSTQQIRMVGLSGSWSSSAALPWRRRWMESTGGVDKSIGALEIRIVKRGSFEELMNYALEKSSAAFSQYKTPNCVKLKPMVDLLNSMVVAAHFSSSGPHWALEERL</sequence>
<name>A0A8X8YNS7_SALSN</name>
<evidence type="ECO:0008006" key="7">
    <source>
        <dbReference type="Google" id="ProtNLM"/>
    </source>
</evidence>
<dbReference type="PANTHER" id="PTHR31901:SF96">
    <property type="entry name" value="INDOLE-3-ACETIC ACID-AMIDO SYNTHETASE GH3.1-RELATED"/>
    <property type="match status" value="1"/>
</dbReference>
<reference evidence="5" key="2">
    <citation type="submission" date="2020-08" db="EMBL/GenBank/DDBJ databases">
        <title>Plant Genome Project.</title>
        <authorList>
            <person name="Zhang R.-G."/>
        </authorList>
    </citation>
    <scope>NUCLEOTIDE SEQUENCE</scope>
    <source>
        <strain evidence="5">Huo1</strain>
        <tissue evidence="5">Leaf</tissue>
    </source>
</reference>
<dbReference type="GO" id="GO:0016881">
    <property type="term" value="F:acid-amino acid ligase activity"/>
    <property type="evidence" value="ECO:0007669"/>
    <property type="project" value="TreeGrafter"/>
</dbReference>
<dbReference type="Pfam" id="PF23572">
    <property type="entry name" value="GH3_C"/>
    <property type="match status" value="1"/>
</dbReference>
<comment type="similarity">
    <text evidence="1">Belongs to the IAA-amido conjugating enzyme family.</text>
</comment>
<feature type="domain" description="GH3 C-terminal" evidence="4">
    <location>
        <begin position="93"/>
        <end position="134"/>
    </location>
</feature>
<evidence type="ECO:0000256" key="2">
    <source>
        <dbReference type="ARBA" id="ARBA00022598"/>
    </source>
</evidence>
<comment type="caution">
    <text evidence="5">The sequence shown here is derived from an EMBL/GenBank/DDBJ whole genome shotgun (WGS) entry which is preliminary data.</text>
</comment>
<dbReference type="GO" id="GO:0005737">
    <property type="term" value="C:cytoplasm"/>
    <property type="evidence" value="ECO:0007669"/>
    <property type="project" value="TreeGrafter"/>
</dbReference>
<keyword evidence="6" id="KW-1185">Reference proteome</keyword>
<evidence type="ECO:0000259" key="3">
    <source>
        <dbReference type="Pfam" id="PF23571"/>
    </source>
</evidence>
<dbReference type="InterPro" id="IPR055377">
    <property type="entry name" value="GH3_M"/>
</dbReference>
<reference evidence="5" key="1">
    <citation type="submission" date="2018-01" db="EMBL/GenBank/DDBJ databases">
        <authorList>
            <person name="Mao J.F."/>
        </authorList>
    </citation>
    <scope>NUCLEOTIDE SEQUENCE</scope>
    <source>
        <strain evidence="5">Huo1</strain>
        <tissue evidence="5">Leaf</tissue>
    </source>
</reference>
<dbReference type="Proteomes" id="UP000298416">
    <property type="component" value="Unassembled WGS sequence"/>
</dbReference>